<dbReference type="GO" id="GO:0016301">
    <property type="term" value="F:kinase activity"/>
    <property type="evidence" value="ECO:0007669"/>
    <property type="project" value="UniProtKB-KW"/>
</dbReference>
<evidence type="ECO:0000313" key="8">
    <source>
        <dbReference type="Proteomes" id="UP000318431"/>
    </source>
</evidence>
<keyword evidence="8" id="KW-1185">Reference proteome</keyword>
<evidence type="ECO:0000256" key="4">
    <source>
        <dbReference type="SAM" id="Phobius"/>
    </source>
</evidence>
<keyword evidence="4" id="KW-0812">Transmembrane</keyword>
<keyword evidence="2 3" id="KW-0408">Iron</keyword>
<keyword evidence="1 3" id="KW-0479">Metal-binding</keyword>
<dbReference type="PROSITE" id="PS51007">
    <property type="entry name" value="CYTC"/>
    <property type="match status" value="1"/>
</dbReference>
<dbReference type="GO" id="GO:0009055">
    <property type="term" value="F:electron transfer activity"/>
    <property type="evidence" value="ECO:0007669"/>
    <property type="project" value="InterPro"/>
</dbReference>
<comment type="caution">
    <text evidence="7">The sequence shown here is derived from an EMBL/GenBank/DDBJ whole genome shotgun (WGS) entry which is preliminary data.</text>
</comment>
<feature type="transmembrane region" description="Helical" evidence="4">
    <location>
        <begin position="12"/>
        <end position="32"/>
    </location>
</feature>
<dbReference type="AlphaFoldDB" id="A0A562RLD1"/>
<dbReference type="GO" id="GO:0020037">
    <property type="term" value="F:heme binding"/>
    <property type="evidence" value="ECO:0007669"/>
    <property type="project" value="InterPro"/>
</dbReference>
<dbReference type="CDD" id="cd06225">
    <property type="entry name" value="HAMP"/>
    <property type="match status" value="1"/>
</dbReference>
<dbReference type="GO" id="GO:0007165">
    <property type="term" value="P:signal transduction"/>
    <property type="evidence" value="ECO:0007669"/>
    <property type="project" value="InterPro"/>
</dbReference>
<keyword evidence="4" id="KW-1133">Transmembrane helix</keyword>
<keyword evidence="4" id="KW-0472">Membrane</keyword>
<dbReference type="InterPro" id="IPR003660">
    <property type="entry name" value="HAMP_dom"/>
</dbReference>
<dbReference type="Pfam" id="PF11845">
    <property type="entry name" value="Tll0287-like"/>
    <property type="match status" value="1"/>
</dbReference>
<proteinExistence type="predicted"/>
<gene>
    <name evidence="7" type="ORF">IP91_00930</name>
</gene>
<dbReference type="PROSITE" id="PS50885">
    <property type="entry name" value="HAMP"/>
    <property type="match status" value="1"/>
</dbReference>
<dbReference type="Proteomes" id="UP000318431">
    <property type="component" value="Unassembled WGS sequence"/>
</dbReference>
<accession>A0A562RLD1</accession>
<dbReference type="InterPro" id="IPR021796">
    <property type="entry name" value="Tll0287-like_dom"/>
</dbReference>
<dbReference type="GO" id="GO:0046872">
    <property type="term" value="F:metal ion binding"/>
    <property type="evidence" value="ECO:0007669"/>
    <property type="project" value="UniProtKB-KW"/>
</dbReference>
<dbReference type="EMBL" id="VLLB01000001">
    <property type="protein sequence ID" value="TWI69857.1"/>
    <property type="molecule type" value="Genomic_DNA"/>
</dbReference>
<dbReference type="InterPro" id="IPR009056">
    <property type="entry name" value="Cyt_c-like_dom"/>
</dbReference>
<dbReference type="OrthoDB" id="114218at2"/>
<evidence type="ECO:0000313" key="7">
    <source>
        <dbReference type="EMBL" id="TWI69857.1"/>
    </source>
</evidence>
<evidence type="ECO:0000259" key="5">
    <source>
        <dbReference type="PROSITE" id="PS50885"/>
    </source>
</evidence>
<dbReference type="SMART" id="SM00304">
    <property type="entry name" value="HAMP"/>
    <property type="match status" value="1"/>
</dbReference>
<dbReference type="GO" id="GO:0016020">
    <property type="term" value="C:membrane"/>
    <property type="evidence" value="ECO:0007669"/>
    <property type="project" value="InterPro"/>
</dbReference>
<evidence type="ECO:0000256" key="3">
    <source>
        <dbReference type="PROSITE-ProRule" id="PRU00433"/>
    </source>
</evidence>
<sequence length="295" mass="32593">MKLSIAAKFNIVFLTVFGIGFGAAVGVTDYLLKENAREETLQSARVLMQSALAARSYTSAQIVPLLATRLKYEFLPQSIPSFAATEQLAQLLRQYPDFSYKEATLNPTNLRDRAADWEADLVNTLRARPALTELVGQRDTAIGPALYVARPLQIKDAACLRCHSVPDAAPRTMLDLYGRNNGFGWKHMEIIGAQVVSVPMAVPLRRASAMLGTYMLSMLVIFVVLFIALNIMVHFFVTRRITRMSRLADQVSLGEFNAEAFEVKGSDELSALARAFARMRASLASAMKMLEEPAP</sequence>
<evidence type="ECO:0000256" key="2">
    <source>
        <dbReference type="ARBA" id="ARBA00023004"/>
    </source>
</evidence>
<feature type="domain" description="Cytochrome c" evidence="6">
    <location>
        <begin position="138"/>
        <end position="281"/>
    </location>
</feature>
<evidence type="ECO:0000256" key="1">
    <source>
        <dbReference type="ARBA" id="ARBA00022723"/>
    </source>
</evidence>
<keyword evidence="3" id="KW-0349">Heme</keyword>
<reference evidence="7 8" key="1">
    <citation type="journal article" date="2015" name="Stand. Genomic Sci.">
        <title>Genomic Encyclopedia of Bacterial and Archaeal Type Strains, Phase III: the genomes of soil and plant-associated and newly described type strains.</title>
        <authorList>
            <person name="Whitman W.B."/>
            <person name="Woyke T."/>
            <person name="Klenk H.P."/>
            <person name="Zhou Y."/>
            <person name="Lilburn T.G."/>
            <person name="Beck B.J."/>
            <person name="De Vos P."/>
            <person name="Vandamme P."/>
            <person name="Eisen J.A."/>
            <person name="Garrity G."/>
            <person name="Hugenholtz P."/>
            <person name="Kyrpides N.C."/>
        </authorList>
    </citation>
    <scope>NUCLEOTIDE SEQUENCE [LARGE SCALE GENOMIC DNA]</scope>
    <source>
        <strain evidence="7 8">CGMCC 1.10822</strain>
    </source>
</reference>
<feature type="domain" description="HAMP" evidence="5">
    <location>
        <begin position="235"/>
        <end position="288"/>
    </location>
</feature>
<keyword evidence="7" id="KW-0418">Kinase</keyword>
<keyword evidence="7" id="KW-0808">Transferase</keyword>
<feature type="transmembrane region" description="Helical" evidence="4">
    <location>
        <begin position="214"/>
        <end position="237"/>
    </location>
</feature>
<name>A0A562RLD1_9BURK</name>
<dbReference type="Pfam" id="PF00672">
    <property type="entry name" value="HAMP"/>
    <property type="match status" value="1"/>
</dbReference>
<organism evidence="7 8">
    <name type="scientific">Pseudoduganella lurida</name>
    <dbReference type="NCBI Taxonomy" id="1036180"/>
    <lineage>
        <taxon>Bacteria</taxon>
        <taxon>Pseudomonadati</taxon>
        <taxon>Pseudomonadota</taxon>
        <taxon>Betaproteobacteria</taxon>
        <taxon>Burkholderiales</taxon>
        <taxon>Oxalobacteraceae</taxon>
        <taxon>Telluria group</taxon>
        <taxon>Pseudoduganella</taxon>
    </lineage>
</organism>
<evidence type="ECO:0000259" key="6">
    <source>
        <dbReference type="PROSITE" id="PS51007"/>
    </source>
</evidence>
<dbReference type="SUPFAM" id="SSF158472">
    <property type="entry name" value="HAMP domain-like"/>
    <property type="match status" value="1"/>
</dbReference>
<dbReference type="RefSeq" id="WP_145647578.1">
    <property type="nucleotide sequence ID" value="NZ_VLLB01000001.1"/>
</dbReference>
<protein>
    <submittedName>
        <fullName evidence="7">Protein-histidine pros-kinase</fullName>
    </submittedName>
</protein>
<dbReference type="Gene3D" id="6.10.340.10">
    <property type="match status" value="1"/>
</dbReference>